<keyword evidence="2" id="KW-1185">Reference proteome</keyword>
<feature type="region of interest" description="Disordered" evidence="1">
    <location>
        <begin position="109"/>
        <end position="151"/>
    </location>
</feature>
<proteinExistence type="predicted"/>
<evidence type="ECO:0000256" key="1">
    <source>
        <dbReference type="SAM" id="MobiDB-lite"/>
    </source>
</evidence>
<organism evidence="2 3">
    <name type="scientific">Macrostomum lignano</name>
    <dbReference type="NCBI Taxonomy" id="282301"/>
    <lineage>
        <taxon>Eukaryota</taxon>
        <taxon>Metazoa</taxon>
        <taxon>Spiralia</taxon>
        <taxon>Lophotrochozoa</taxon>
        <taxon>Platyhelminthes</taxon>
        <taxon>Rhabditophora</taxon>
        <taxon>Macrostomorpha</taxon>
        <taxon>Macrostomida</taxon>
        <taxon>Macrostomidae</taxon>
        <taxon>Macrostomum</taxon>
    </lineage>
</organism>
<evidence type="ECO:0000313" key="3">
    <source>
        <dbReference type="WBParaSite" id="maker-unitig_33385-snap-gene-0.2-mRNA-1"/>
    </source>
</evidence>
<dbReference type="Proteomes" id="UP000095280">
    <property type="component" value="Unplaced"/>
</dbReference>
<evidence type="ECO:0000313" key="2">
    <source>
        <dbReference type="Proteomes" id="UP000095280"/>
    </source>
</evidence>
<sequence length="394" mass="43593">MPCVVRDCRSQSRVTFVLRSPAGDCKRAEIAKQSPHLSCESPAGDCKRARFASRVTFVLRSPAGRLQARGDRKAESHFVLRSPAGDCKRTEIAKQSHICLAISGRRLQAHGDRKAKQRRRRRGGGNSSSSKEATSQAVSARPSLTQSIDPNRIPDEPWLEIIGKLIPKPTRICAVCIVIILHRIHGGVIMKDQTKKVLIDLAICQLNSFVAIDALLIGSCFWCCETAMFSWRRRSSGIVSDGEDRVSVGQLIQMHCFRMQRAMSCHLINLISECDRSGSGLLDVYDFRLLIAKLAADGAARVHAGPAPMEREREKMDEALLERATAVLVLGHRDVLHLICCRRRFAMVVPGHATFSSCSVHPLLLVARSGIRRLTRGVCGTAVYICGRRLKTKI</sequence>
<dbReference type="AlphaFoldDB" id="A0A1I8FGS1"/>
<reference evidence="3" key="1">
    <citation type="submission" date="2016-11" db="UniProtKB">
        <authorList>
            <consortium name="WormBaseParasite"/>
        </authorList>
    </citation>
    <scope>IDENTIFICATION</scope>
</reference>
<protein>
    <submittedName>
        <fullName evidence="3">EF-hand domain-containing protein</fullName>
    </submittedName>
</protein>
<dbReference type="InterPro" id="IPR018247">
    <property type="entry name" value="EF_Hand_1_Ca_BS"/>
</dbReference>
<name>A0A1I8FGS1_9PLAT</name>
<feature type="compositionally biased region" description="Polar residues" evidence="1">
    <location>
        <begin position="131"/>
        <end position="149"/>
    </location>
</feature>
<dbReference type="WBParaSite" id="maker-unitig_33385-snap-gene-0.2-mRNA-1">
    <property type="protein sequence ID" value="maker-unitig_33385-snap-gene-0.2-mRNA-1"/>
    <property type="gene ID" value="maker-unitig_33385-snap-gene-0.2"/>
</dbReference>
<accession>A0A1I8FGS1</accession>
<dbReference type="PROSITE" id="PS00018">
    <property type="entry name" value="EF_HAND_1"/>
    <property type="match status" value="1"/>
</dbReference>